<evidence type="ECO:0000256" key="5">
    <source>
        <dbReference type="SAM" id="Phobius"/>
    </source>
</evidence>
<protein>
    <submittedName>
        <fullName evidence="6">DoxX family protein</fullName>
    </submittedName>
</protein>
<organism evidence="6 7">
    <name type="scientific">Streptomyces monticola</name>
    <dbReference type="NCBI Taxonomy" id="2666263"/>
    <lineage>
        <taxon>Bacteria</taxon>
        <taxon>Bacillati</taxon>
        <taxon>Actinomycetota</taxon>
        <taxon>Actinomycetes</taxon>
        <taxon>Kitasatosporales</taxon>
        <taxon>Streptomycetaceae</taxon>
        <taxon>Streptomyces</taxon>
    </lineage>
</organism>
<keyword evidence="3 5" id="KW-1133">Transmembrane helix</keyword>
<evidence type="ECO:0000256" key="3">
    <source>
        <dbReference type="ARBA" id="ARBA00022989"/>
    </source>
</evidence>
<gene>
    <name evidence="6" type="ORF">ACFQVC_32340</name>
</gene>
<keyword evidence="4 5" id="KW-0472">Membrane</keyword>
<dbReference type="RefSeq" id="WP_381837309.1">
    <property type="nucleotide sequence ID" value="NZ_JBHTCF010000018.1"/>
</dbReference>
<reference evidence="7" key="1">
    <citation type="journal article" date="2019" name="Int. J. Syst. Evol. Microbiol.">
        <title>The Global Catalogue of Microorganisms (GCM) 10K type strain sequencing project: providing services to taxonomists for standard genome sequencing and annotation.</title>
        <authorList>
            <consortium name="The Broad Institute Genomics Platform"/>
            <consortium name="The Broad Institute Genome Sequencing Center for Infectious Disease"/>
            <person name="Wu L."/>
            <person name="Ma J."/>
        </authorList>
    </citation>
    <scope>NUCLEOTIDE SEQUENCE [LARGE SCALE GENOMIC DNA]</scope>
    <source>
        <strain evidence="7">SYNS20</strain>
    </source>
</reference>
<evidence type="ECO:0000256" key="2">
    <source>
        <dbReference type="ARBA" id="ARBA00022692"/>
    </source>
</evidence>
<sequence>MFIATVIVSALLALVLAGSAVAIWTRNKDVVATLDAVRVPHSWIPPLGAAKAAGAVGLVLGLFVPWIGIAAAIGAALYFAGAVIFHLRARHYELAPAGVILAMAAAALVLRVATA</sequence>
<name>A0ABW2JSQ9_9ACTN</name>
<feature type="transmembrane region" description="Helical" evidence="5">
    <location>
        <begin position="63"/>
        <end position="87"/>
    </location>
</feature>
<evidence type="ECO:0000256" key="1">
    <source>
        <dbReference type="ARBA" id="ARBA00004141"/>
    </source>
</evidence>
<proteinExistence type="predicted"/>
<evidence type="ECO:0000256" key="4">
    <source>
        <dbReference type="ARBA" id="ARBA00023136"/>
    </source>
</evidence>
<evidence type="ECO:0000313" key="6">
    <source>
        <dbReference type="EMBL" id="MFC7308892.1"/>
    </source>
</evidence>
<comment type="subcellular location">
    <subcellularLocation>
        <location evidence="1">Membrane</location>
        <topology evidence="1">Multi-pass membrane protein</topology>
    </subcellularLocation>
</comment>
<dbReference type="InterPro" id="IPR032808">
    <property type="entry name" value="DoxX"/>
</dbReference>
<accession>A0ABW2JSQ9</accession>
<dbReference type="Proteomes" id="UP001596523">
    <property type="component" value="Unassembled WGS sequence"/>
</dbReference>
<dbReference type="EMBL" id="JBHTCF010000018">
    <property type="protein sequence ID" value="MFC7308892.1"/>
    <property type="molecule type" value="Genomic_DNA"/>
</dbReference>
<feature type="transmembrane region" description="Helical" evidence="5">
    <location>
        <begin position="94"/>
        <end position="113"/>
    </location>
</feature>
<comment type="caution">
    <text evidence="6">The sequence shown here is derived from an EMBL/GenBank/DDBJ whole genome shotgun (WGS) entry which is preliminary data.</text>
</comment>
<keyword evidence="2 5" id="KW-0812">Transmembrane</keyword>
<evidence type="ECO:0000313" key="7">
    <source>
        <dbReference type="Proteomes" id="UP001596523"/>
    </source>
</evidence>
<dbReference type="Pfam" id="PF13564">
    <property type="entry name" value="DoxX_2"/>
    <property type="match status" value="1"/>
</dbReference>
<keyword evidence="7" id="KW-1185">Reference proteome</keyword>